<dbReference type="OrthoDB" id="277888at2759"/>
<feature type="compositionally biased region" description="Basic residues" evidence="5">
    <location>
        <begin position="184"/>
        <end position="198"/>
    </location>
</feature>
<dbReference type="GeneID" id="27690226"/>
<accession>A0A0L0HAP9</accession>
<dbReference type="InterPro" id="IPR000352">
    <property type="entry name" value="Pep_chain_release_fac_I"/>
</dbReference>
<dbReference type="FunCoup" id="A0A0L0HAP9">
    <property type="interactions" value="154"/>
</dbReference>
<dbReference type="PANTHER" id="PTHR46203:SF1">
    <property type="entry name" value="MITOCHONDRIAL TRANSLATION RELEASE FACTOR IN RESCUE"/>
    <property type="match status" value="1"/>
</dbReference>
<evidence type="ECO:0000259" key="6">
    <source>
        <dbReference type="Pfam" id="PF00472"/>
    </source>
</evidence>
<dbReference type="InParanoid" id="A0A0L0HAP9"/>
<feature type="region of interest" description="Disordered" evidence="5">
    <location>
        <begin position="46"/>
        <end position="95"/>
    </location>
</feature>
<dbReference type="GO" id="GO:0003747">
    <property type="term" value="F:translation release factor activity"/>
    <property type="evidence" value="ECO:0007669"/>
    <property type="project" value="InterPro"/>
</dbReference>
<evidence type="ECO:0000313" key="7">
    <source>
        <dbReference type="EMBL" id="KNC97974.1"/>
    </source>
</evidence>
<feature type="compositionally biased region" description="Basic and acidic residues" evidence="5">
    <location>
        <begin position="216"/>
        <end position="227"/>
    </location>
</feature>
<dbReference type="EMBL" id="KQ257462">
    <property type="protein sequence ID" value="KNC97974.1"/>
    <property type="molecule type" value="Genomic_DNA"/>
</dbReference>
<dbReference type="PANTHER" id="PTHR46203">
    <property type="entry name" value="PROBABLE PEPTIDE CHAIN RELEASE FACTOR C12ORF65"/>
    <property type="match status" value="1"/>
</dbReference>
<sequence length="227" mass="25273">MFNCPPLAIIIRSHGRHSSAIWSHRSTTRILVPSAFSFLNTLRAHPPVPRRQASSTPLTANSPAPEPVDTPTTSGPASEALSSKTLPEDTSPQPALRVKQAIVLNETDLEESFVKGSGPGGQKINKCRHRVQLKHVPTGIMVESQRFRELAANRKEARKLLRLKLDEMINGDLSRRAQQISKEQKRKKRQAQKSKKKYGKCEVEEGEVDLEGNAARQEEGTRKESET</sequence>
<evidence type="ECO:0000313" key="8">
    <source>
        <dbReference type="Proteomes" id="UP000053201"/>
    </source>
</evidence>
<dbReference type="GO" id="GO:0032543">
    <property type="term" value="P:mitochondrial translation"/>
    <property type="evidence" value="ECO:0007669"/>
    <property type="project" value="UniProtKB-ARBA"/>
</dbReference>
<comment type="subcellular location">
    <subcellularLocation>
        <location evidence="1">Mitochondrion</location>
    </subcellularLocation>
</comment>
<comment type="similarity">
    <text evidence="2">Belongs to the prokaryotic/mitochondrial release factor family.</text>
</comment>
<dbReference type="AlphaFoldDB" id="A0A0L0HAP9"/>
<dbReference type="InterPro" id="IPR045853">
    <property type="entry name" value="Pep_chain_release_fac_I_sf"/>
</dbReference>
<name>A0A0L0HAP9_SPIPD</name>
<dbReference type="OMA" id="IIWDDDV"/>
<keyword evidence="8" id="KW-1185">Reference proteome</keyword>
<evidence type="ECO:0000256" key="2">
    <source>
        <dbReference type="ARBA" id="ARBA00010835"/>
    </source>
</evidence>
<proteinExistence type="inferred from homology"/>
<dbReference type="InterPro" id="IPR052405">
    <property type="entry name" value="Mito_Transl_Release_Factor"/>
</dbReference>
<evidence type="ECO:0000256" key="4">
    <source>
        <dbReference type="ARBA" id="ARBA00023128"/>
    </source>
</evidence>
<dbReference type="STRING" id="645134.A0A0L0HAP9"/>
<keyword evidence="3" id="KW-0809">Transit peptide</keyword>
<evidence type="ECO:0000256" key="1">
    <source>
        <dbReference type="ARBA" id="ARBA00004173"/>
    </source>
</evidence>
<reference evidence="7 8" key="1">
    <citation type="submission" date="2009-08" db="EMBL/GenBank/DDBJ databases">
        <title>The Genome Sequence of Spizellomyces punctatus strain DAOM BR117.</title>
        <authorList>
            <consortium name="The Broad Institute Genome Sequencing Platform"/>
            <person name="Russ C."/>
            <person name="Cuomo C."/>
            <person name="Shea T."/>
            <person name="Young S.K."/>
            <person name="Zeng Q."/>
            <person name="Koehrsen M."/>
            <person name="Haas B."/>
            <person name="Borodovsky M."/>
            <person name="Guigo R."/>
            <person name="Alvarado L."/>
            <person name="Berlin A."/>
            <person name="Bochicchio J."/>
            <person name="Borenstein D."/>
            <person name="Chapman S."/>
            <person name="Chen Z."/>
            <person name="Engels R."/>
            <person name="Freedman E."/>
            <person name="Gellesch M."/>
            <person name="Goldberg J."/>
            <person name="Griggs A."/>
            <person name="Gujja S."/>
            <person name="Heiman D."/>
            <person name="Hepburn T."/>
            <person name="Howarth C."/>
            <person name="Jen D."/>
            <person name="Larson L."/>
            <person name="Lewis B."/>
            <person name="Mehta T."/>
            <person name="Park D."/>
            <person name="Pearson M."/>
            <person name="Roberts A."/>
            <person name="Saif S."/>
            <person name="Shenoy N."/>
            <person name="Sisk P."/>
            <person name="Stolte C."/>
            <person name="Sykes S."/>
            <person name="Thomson T."/>
            <person name="Walk T."/>
            <person name="White J."/>
            <person name="Yandava C."/>
            <person name="Burger G."/>
            <person name="Gray M.W."/>
            <person name="Holland P.W.H."/>
            <person name="King N."/>
            <person name="Lang F.B.F."/>
            <person name="Roger A.J."/>
            <person name="Ruiz-Trillo I."/>
            <person name="Lander E."/>
            <person name="Nusbaum C."/>
        </authorList>
    </citation>
    <scope>NUCLEOTIDE SEQUENCE [LARGE SCALE GENOMIC DNA]</scope>
    <source>
        <strain evidence="7 8">DAOM BR117</strain>
    </source>
</reference>
<dbReference type="Proteomes" id="UP000053201">
    <property type="component" value="Unassembled WGS sequence"/>
</dbReference>
<protein>
    <recommendedName>
        <fullName evidence="6">Prokaryotic-type class I peptide chain release factors domain-containing protein</fullName>
    </recommendedName>
</protein>
<dbReference type="SUPFAM" id="SSF75620">
    <property type="entry name" value="Release factor"/>
    <property type="match status" value="1"/>
</dbReference>
<dbReference type="RefSeq" id="XP_016606014.1">
    <property type="nucleotide sequence ID" value="XM_016755151.1"/>
</dbReference>
<dbReference type="GO" id="GO:0005739">
    <property type="term" value="C:mitochondrion"/>
    <property type="evidence" value="ECO:0007669"/>
    <property type="project" value="UniProtKB-SubCell"/>
</dbReference>
<feature type="compositionally biased region" description="Polar residues" evidence="5">
    <location>
        <begin position="70"/>
        <end position="93"/>
    </location>
</feature>
<feature type="region of interest" description="Disordered" evidence="5">
    <location>
        <begin position="175"/>
        <end position="227"/>
    </location>
</feature>
<gene>
    <name evidence="7" type="ORF">SPPG_06963</name>
</gene>
<feature type="compositionally biased region" description="Polar residues" evidence="5">
    <location>
        <begin position="52"/>
        <end position="62"/>
    </location>
</feature>
<keyword evidence="4" id="KW-0496">Mitochondrion</keyword>
<organism evidence="7 8">
    <name type="scientific">Spizellomyces punctatus (strain DAOM BR117)</name>
    <dbReference type="NCBI Taxonomy" id="645134"/>
    <lineage>
        <taxon>Eukaryota</taxon>
        <taxon>Fungi</taxon>
        <taxon>Fungi incertae sedis</taxon>
        <taxon>Chytridiomycota</taxon>
        <taxon>Chytridiomycota incertae sedis</taxon>
        <taxon>Chytridiomycetes</taxon>
        <taxon>Spizellomycetales</taxon>
        <taxon>Spizellomycetaceae</taxon>
        <taxon>Spizellomyces</taxon>
    </lineage>
</organism>
<dbReference type="Gene3D" id="3.30.160.20">
    <property type="match status" value="1"/>
</dbReference>
<dbReference type="eggNOG" id="KOG2726">
    <property type="taxonomic scope" value="Eukaryota"/>
</dbReference>
<feature type="domain" description="Prokaryotic-type class I peptide chain release factors" evidence="6">
    <location>
        <begin position="102"/>
        <end position="197"/>
    </location>
</feature>
<dbReference type="Pfam" id="PF00472">
    <property type="entry name" value="RF-1"/>
    <property type="match status" value="1"/>
</dbReference>
<evidence type="ECO:0000256" key="3">
    <source>
        <dbReference type="ARBA" id="ARBA00022946"/>
    </source>
</evidence>
<evidence type="ECO:0000256" key="5">
    <source>
        <dbReference type="SAM" id="MobiDB-lite"/>
    </source>
</evidence>
<dbReference type="VEuPathDB" id="FungiDB:SPPG_06963"/>